<dbReference type="Proteomes" id="UP000777482">
    <property type="component" value="Unassembled WGS sequence"/>
</dbReference>
<dbReference type="AlphaFoldDB" id="A0A9P7B3S7"/>
<sequence length="270" mass="29411">MPTYAYPEGNKVLTETLNLQRAVPAHTNAIKATRPSTHAVLRYATAHPEAGFFCETARTEETVPSPFAGDATRNMATQIYYLLTPDSPQGKMHSRAKYTLIRPASAPSTSPEIKHVVMGADSSRGEVRQLVVEGGWWKASEIPEEDLNNEEADRDKIGCLISEASTPLLNGACLRQTTAVSYTDQALPLDPQVVVPGADNRLPGRESVSSSDQGFPPSAQASTLRTTSSSTKKASWNSSVETNPTLQWSNCSLTLRSDERQGHQLRSQRN</sequence>
<dbReference type="EMBL" id="PUHQ01000092">
    <property type="protein sequence ID" value="KAG0656744.1"/>
    <property type="molecule type" value="Genomic_DNA"/>
</dbReference>
<proteinExistence type="predicted"/>
<dbReference type="InterPro" id="IPR014710">
    <property type="entry name" value="RmlC-like_jellyroll"/>
</dbReference>
<dbReference type="SUPFAM" id="SSF51182">
    <property type="entry name" value="RmlC-like cupins"/>
    <property type="match status" value="1"/>
</dbReference>
<dbReference type="Gene3D" id="2.60.120.10">
    <property type="entry name" value="Jelly Rolls"/>
    <property type="match status" value="1"/>
</dbReference>
<name>A0A9P7B3S7_RHOMI</name>
<evidence type="ECO:0000256" key="1">
    <source>
        <dbReference type="SAM" id="MobiDB-lite"/>
    </source>
</evidence>
<feature type="compositionally biased region" description="Low complexity" evidence="1">
    <location>
        <begin position="218"/>
        <end position="239"/>
    </location>
</feature>
<dbReference type="OrthoDB" id="6614653at2759"/>
<evidence type="ECO:0000313" key="4">
    <source>
        <dbReference type="Proteomes" id="UP000777482"/>
    </source>
</evidence>
<keyword evidence="4" id="KW-1185">Reference proteome</keyword>
<dbReference type="InterPro" id="IPR039935">
    <property type="entry name" value="YML079W-like"/>
</dbReference>
<dbReference type="Pfam" id="PF06172">
    <property type="entry name" value="Cupin_5"/>
    <property type="match status" value="1"/>
</dbReference>
<reference evidence="3 4" key="1">
    <citation type="submission" date="2020-11" db="EMBL/GenBank/DDBJ databases">
        <title>Kefir isolates.</title>
        <authorList>
            <person name="Marcisauskas S."/>
            <person name="Kim Y."/>
            <person name="Blasche S."/>
        </authorList>
    </citation>
    <scope>NUCLEOTIDE SEQUENCE [LARGE SCALE GENOMIC DNA]</scope>
    <source>
        <strain evidence="3 4">KR</strain>
    </source>
</reference>
<feature type="domain" description="DUF985" evidence="2">
    <location>
        <begin position="46"/>
        <end position="167"/>
    </location>
</feature>
<dbReference type="InterPro" id="IPR011051">
    <property type="entry name" value="RmlC_Cupin_sf"/>
</dbReference>
<gene>
    <name evidence="3" type="ORF">C6P46_006950</name>
</gene>
<comment type="caution">
    <text evidence="3">The sequence shown here is derived from an EMBL/GenBank/DDBJ whole genome shotgun (WGS) entry which is preliminary data.</text>
</comment>
<dbReference type="PANTHER" id="PTHR33387:SF3">
    <property type="entry name" value="DUF985 DOMAIN-CONTAINING PROTEIN"/>
    <property type="match status" value="1"/>
</dbReference>
<feature type="region of interest" description="Disordered" evidence="1">
    <location>
        <begin position="191"/>
        <end position="244"/>
    </location>
</feature>
<organism evidence="3 4">
    <name type="scientific">Rhodotorula mucilaginosa</name>
    <name type="common">Yeast</name>
    <name type="synonym">Rhodotorula rubra</name>
    <dbReference type="NCBI Taxonomy" id="5537"/>
    <lineage>
        <taxon>Eukaryota</taxon>
        <taxon>Fungi</taxon>
        <taxon>Dikarya</taxon>
        <taxon>Basidiomycota</taxon>
        <taxon>Pucciniomycotina</taxon>
        <taxon>Microbotryomycetes</taxon>
        <taxon>Sporidiobolales</taxon>
        <taxon>Sporidiobolaceae</taxon>
        <taxon>Rhodotorula</taxon>
    </lineage>
</organism>
<evidence type="ECO:0000313" key="3">
    <source>
        <dbReference type="EMBL" id="KAG0656744.1"/>
    </source>
</evidence>
<accession>A0A9P7B3S7</accession>
<dbReference type="InterPro" id="IPR009327">
    <property type="entry name" value="Cupin_DUF985"/>
</dbReference>
<protein>
    <recommendedName>
        <fullName evidence="2">DUF985 domain-containing protein</fullName>
    </recommendedName>
</protein>
<evidence type="ECO:0000259" key="2">
    <source>
        <dbReference type="Pfam" id="PF06172"/>
    </source>
</evidence>
<dbReference type="PANTHER" id="PTHR33387">
    <property type="entry name" value="RMLC-LIKE JELLY ROLL FOLD PROTEIN"/>
    <property type="match status" value="1"/>
</dbReference>